<proteinExistence type="predicted"/>
<gene>
    <name evidence="1" type="ORF">OFLC_LOCUS9248</name>
</gene>
<evidence type="ECO:0000313" key="2">
    <source>
        <dbReference type="Proteomes" id="UP000267606"/>
    </source>
</evidence>
<name>A0A183HP37_9BILA</name>
<sequence length="74" mass="8441">MHSVKWQKILIWLYDKIISNEIDRATCAEISDADVNKGFYDVVMKNMIHGPCSTLSRNLACMTEENAPSDILDH</sequence>
<dbReference type="EMBL" id="UZAJ01011150">
    <property type="protein sequence ID" value="VDO59374.1"/>
    <property type="molecule type" value="Genomic_DNA"/>
</dbReference>
<reference evidence="3" key="1">
    <citation type="submission" date="2016-06" db="UniProtKB">
        <authorList>
            <consortium name="WormBaseParasite"/>
        </authorList>
    </citation>
    <scope>IDENTIFICATION</scope>
</reference>
<organism evidence="3">
    <name type="scientific">Onchocerca flexuosa</name>
    <dbReference type="NCBI Taxonomy" id="387005"/>
    <lineage>
        <taxon>Eukaryota</taxon>
        <taxon>Metazoa</taxon>
        <taxon>Ecdysozoa</taxon>
        <taxon>Nematoda</taxon>
        <taxon>Chromadorea</taxon>
        <taxon>Rhabditida</taxon>
        <taxon>Spirurina</taxon>
        <taxon>Spiruromorpha</taxon>
        <taxon>Filarioidea</taxon>
        <taxon>Onchocercidae</taxon>
        <taxon>Onchocerca</taxon>
    </lineage>
</organism>
<reference evidence="1 2" key="2">
    <citation type="submission" date="2018-11" db="EMBL/GenBank/DDBJ databases">
        <authorList>
            <consortium name="Pathogen Informatics"/>
        </authorList>
    </citation>
    <scope>NUCLEOTIDE SEQUENCE [LARGE SCALE GENOMIC DNA]</scope>
</reference>
<protein>
    <submittedName>
        <fullName evidence="3">RNB domain-containing protein</fullName>
    </submittedName>
</protein>
<evidence type="ECO:0000313" key="3">
    <source>
        <dbReference type="WBParaSite" id="OFLC_0000924801-mRNA-1"/>
    </source>
</evidence>
<evidence type="ECO:0000313" key="1">
    <source>
        <dbReference type="EMBL" id="VDO59374.1"/>
    </source>
</evidence>
<dbReference type="WBParaSite" id="OFLC_0000924801-mRNA-1">
    <property type="protein sequence ID" value="OFLC_0000924801-mRNA-1"/>
    <property type="gene ID" value="OFLC_0000924801"/>
</dbReference>
<dbReference type="STRING" id="387005.A0A183HP37"/>
<dbReference type="Proteomes" id="UP000267606">
    <property type="component" value="Unassembled WGS sequence"/>
</dbReference>
<keyword evidence="2" id="KW-1185">Reference proteome</keyword>
<dbReference type="AlphaFoldDB" id="A0A183HP37"/>
<accession>A0A183HP37</accession>